<name>A0A4Y2C9I3_ARAVE</name>
<dbReference type="EMBL" id="BGPR01000164">
    <property type="protein sequence ID" value="GBM01081.1"/>
    <property type="molecule type" value="Genomic_DNA"/>
</dbReference>
<dbReference type="Proteomes" id="UP000499080">
    <property type="component" value="Unassembled WGS sequence"/>
</dbReference>
<evidence type="ECO:0000313" key="1">
    <source>
        <dbReference type="EMBL" id="GBM01081.1"/>
    </source>
</evidence>
<organism evidence="1 2">
    <name type="scientific">Araneus ventricosus</name>
    <name type="common">Orbweaver spider</name>
    <name type="synonym">Epeira ventricosa</name>
    <dbReference type="NCBI Taxonomy" id="182803"/>
    <lineage>
        <taxon>Eukaryota</taxon>
        <taxon>Metazoa</taxon>
        <taxon>Ecdysozoa</taxon>
        <taxon>Arthropoda</taxon>
        <taxon>Chelicerata</taxon>
        <taxon>Arachnida</taxon>
        <taxon>Araneae</taxon>
        <taxon>Araneomorphae</taxon>
        <taxon>Entelegynae</taxon>
        <taxon>Araneoidea</taxon>
        <taxon>Araneidae</taxon>
        <taxon>Araneus</taxon>
    </lineage>
</organism>
<reference evidence="1 2" key="1">
    <citation type="journal article" date="2019" name="Sci. Rep.">
        <title>Orb-weaving spider Araneus ventricosus genome elucidates the spidroin gene catalogue.</title>
        <authorList>
            <person name="Kono N."/>
            <person name="Nakamura H."/>
            <person name="Ohtoshi R."/>
            <person name="Moran D.A.P."/>
            <person name="Shinohara A."/>
            <person name="Yoshida Y."/>
            <person name="Fujiwara M."/>
            <person name="Mori M."/>
            <person name="Tomita M."/>
            <person name="Arakawa K."/>
        </authorList>
    </citation>
    <scope>NUCLEOTIDE SEQUENCE [LARGE SCALE GENOMIC DNA]</scope>
</reference>
<sequence>MLYDAIVLLFGCNIIIQLFPKCALRLPWEPRLPHTCATRYVILIRTEEIILIPCNTSYLCEVRLSAVVAPCPSNWYSSCNGCRNRGMGRPRRSVGSCCHEVKLTHGNQCGKGSESNCAQFNFTN</sequence>
<dbReference type="AlphaFoldDB" id="A0A4Y2C9I3"/>
<gene>
    <name evidence="1" type="ORF">AVEN_136633_1</name>
</gene>
<accession>A0A4Y2C9I3</accession>
<comment type="caution">
    <text evidence="1">The sequence shown here is derived from an EMBL/GenBank/DDBJ whole genome shotgun (WGS) entry which is preliminary data.</text>
</comment>
<keyword evidence="2" id="KW-1185">Reference proteome</keyword>
<proteinExistence type="predicted"/>
<evidence type="ECO:0000313" key="2">
    <source>
        <dbReference type="Proteomes" id="UP000499080"/>
    </source>
</evidence>
<protein>
    <submittedName>
        <fullName evidence="1">Uncharacterized protein</fullName>
    </submittedName>
</protein>